<evidence type="ECO:0000313" key="5">
    <source>
        <dbReference type="Proteomes" id="UP000784294"/>
    </source>
</evidence>
<evidence type="ECO:0000256" key="2">
    <source>
        <dbReference type="ARBA" id="ARBA00009265"/>
    </source>
</evidence>
<keyword evidence="5" id="KW-1185">Reference proteome</keyword>
<organism evidence="4 5">
    <name type="scientific">Protopolystoma xenopodis</name>
    <dbReference type="NCBI Taxonomy" id="117903"/>
    <lineage>
        <taxon>Eukaryota</taxon>
        <taxon>Metazoa</taxon>
        <taxon>Spiralia</taxon>
        <taxon>Lophotrochozoa</taxon>
        <taxon>Platyhelminthes</taxon>
        <taxon>Monogenea</taxon>
        <taxon>Polyopisthocotylea</taxon>
        <taxon>Polystomatidea</taxon>
        <taxon>Polystomatidae</taxon>
        <taxon>Protopolystoma</taxon>
    </lineage>
</organism>
<sequence>MRLRALFERSLSNCGRPLRAHVHIACLACTRSTLWHERLRVVLWRAYMSFEWTAEALLTITRYPSTIGLKVHHSSSNLNVSSDRNNISGGDIWSCGKGVDRRSQRQAVKPVFYRAIEELPWAKVLYMDMVHYCPEDAEEIIDLIIAKGLRLRSPIEEVDLLISAIK</sequence>
<comment type="similarity">
    <text evidence="2">Belongs to the NRDE2 family.</text>
</comment>
<dbReference type="PANTHER" id="PTHR13471">
    <property type="entry name" value="TETRATRICOPEPTIDE-LIKE HELICAL"/>
    <property type="match status" value="1"/>
</dbReference>
<dbReference type="Proteomes" id="UP000784294">
    <property type="component" value="Unassembled WGS sequence"/>
</dbReference>
<reference evidence="4" key="1">
    <citation type="submission" date="2018-11" db="EMBL/GenBank/DDBJ databases">
        <authorList>
            <consortium name="Pathogen Informatics"/>
        </authorList>
    </citation>
    <scope>NUCLEOTIDE SEQUENCE</scope>
</reference>
<evidence type="ECO:0000313" key="4">
    <source>
        <dbReference type="EMBL" id="VEL32744.1"/>
    </source>
</evidence>
<dbReference type="GO" id="GO:0071013">
    <property type="term" value="C:catalytic step 2 spliceosome"/>
    <property type="evidence" value="ECO:0007669"/>
    <property type="project" value="TreeGrafter"/>
</dbReference>
<protein>
    <submittedName>
        <fullName evidence="4">Uncharacterized protein</fullName>
    </submittedName>
</protein>
<dbReference type="AlphaFoldDB" id="A0A448XB92"/>
<proteinExistence type="inferred from homology"/>
<evidence type="ECO:0000256" key="1">
    <source>
        <dbReference type="ARBA" id="ARBA00004123"/>
    </source>
</evidence>
<comment type="caution">
    <text evidence="4">The sequence shown here is derived from an EMBL/GenBank/DDBJ whole genome shotgun (WGS) entry which is preliminary data.</text>
</comment>
<dbReference type="GO" id="GO:1902369">
    <property type="term" value="P:negative regulation of RNA catabolic process"/>
    <property type="evidence" value="ECO:0007669"/>
    <property type="project" value="TreeGrafter"/>
</dbReference>
<dbReference type="InterPro" id="IPR013633">
    <property type="entry name" value="NRDE-2"/>
</dbReference>
<dbReference type="PANTHER" id="PTHR13471:SF0">
    <property type="entry name" value="NUCLEAR EXOSOME REGULATOR NRDE2"/>
    <property type="match status" value="1"/>
</dbReference>
<comment type="subcellular location">
    <subcellularLocation>
        <location evidence="1">Nucleus</location>
    </subcellularLocation>
</comment>
<accession>A0A448XB92</accession>
<dbReference type="OrthoDB" id="297219at2759"/>
<gene>
    <name evidence="4" type="ORF">PXEA_LOCUS26184</name>
</gene>
<keyword evidence="3" id="KW-0539">Nucleus</keyword>
<dbReference type="GO" id="GO:0031048">
    <property type="term" value="P:regulatory ncRNA-mediated heterochromatin formation"/>
    <property type="evidence" value="ECO:0007669"/>
    <property type="project" value="TreeGrafter"/>
</dbReference>
<evidence type="ECO:0000256" key="3">
    <source>
        <dbReference type="ARBA" id="ARBA00023242"/>
    </source>
</evidence>
<name>A0A448XB92_9PLAT</name>
<dbReference type="EMBL" id="CAAALY010244586">
    <property type="protein sequence ID" value="VEL32744.1"/>
    <property type="molecule type" value="Genomic_DNA"/>
</dbReference>